<proteinExistence type="predicted"/>
<feature type="domain" description="Response regulatory" evidence="11">
    <location>
        <begin position="1057"/>
        <end position="1172"/>
    </location>
</feature>
<dbReference type="PANTHER" id="PTHR43547">
    <property type="entry name" value="TWO-COMPONENT HISTIDINE KINASE"/>
    <property type="match status" value="1"/>
</dbReference>
<dbReference type="PROSITE" id="PS50110">
    <property type="entry name" value="RESPONSE_REGULATORY"/>
    <property type="match status" value="1"/>
</dbReference>
<dbReference type="SUPFAM" id="SSF55874">
    <property type="entry name" value="ATPase domain of HSP90 chaperone/DNA topoisomerase II/histidine kinase"/>
    <property type="match status" value="1"/>
</dbReference>
<dbReference type="Gene3D" id="1.10.10.60">
    <property type="entry name" value="Homeodomain-like"/>
    <property type="match status" value="2"/>
</dbReference>
<organism evidence="12 13">
    <name type="scientific">Phocaeicola faecium</name>
    <dbReference type="NCBI Taxonomy" id="2762213"/>
    <lineage>
        <taxon>Bacteria</taxon>
        <taxon>Pseudomonadati</taxon>
        <taxon>Bacteroidota</taxon>
        <taxon>Bacteroidia</taxon>
        <taxon>Bacteroidales</taxon>
        <taxon>Bacteroidaceae</taxon>
        <taxon>Phocaeicola</taxon>
    </lineage>
</organism>
<dbReference type="InterPro" id="IPR036890">
    <property type="entry name" value="HATPase_C_sf"/>
</dbReference>
<keyword evidence="4" id="KW-0805">Transcription regulation</keyword>
<dbReference type="SUPFAM" id="SSF50998">
    <property type="entry name" value="Quinoprotein alcohol dehydrogenase-like"/>
    <property type="match status" value="1"/>
</dbReference>
<dbReference type="InterPro" id="IPR004358">
    <property type="entry name" value="Sig_transdc_His_kin-like_C"/>
</dbReference>
<feature type="domain" description="HTH araC/xylS-type" evidence="9">
    <location>
        <begin position="1208"/>
        <end position="1306"/>
    </location>
</feature>
<dbReference type="InterPro" id="IPR009057">
    <property type="entry name" value="Homeodomain-like_sf"/>
</dbReference>
<dbReference type="SMART" id="SM00448">
    <property type="entry name" value="REC"/>
    <property type="match status" value="1"/>
</dbReference>
<dbReference type="InterPro" id="IPR005467">
    <property type="entry name" value="His_kinase_dom"/>
</dbReference>
<dbReference type="InterPro" id="IPR003594">
    <property type="entry name" value="HATPase_dom"/>
</dbReference>
<dbReference type="SUPFAM" id="SSF52172">
    <property type="entry name" value="CheY-like"/>
    <property type="match status" value="1"/>
</dbReference>
<dbReference type="Pfam" id="PF02518">
    <property type="entry name" value="HATPase_c"/>
    <property type="match status" value="1"/>
</dbReference>
<evidence type="ECO:0000259" key="10">
    <source>
        <dbReference type="PROSITE" id="PS50109"/>
    </source>
</evidence>
<keyword evidence="8" id="KW-0472">Membrane</keyword>
<dbReference type="SUPFAM" id="SSF63829">
    <property type="entry name" value="Calcium-dependent phosphotriesterase"/>
    <property type="match status" value="2"/>
</dbReference>
<comment type="caution">
    <text evidence="12">The sequence shown here is derived from an EMBL/GenBank/DDBJ whole genome shotgun (WGS) entry which is preliminary data.</text>
</comment>
<dbReference type="SMART" id="SM00387">
    <property type="entry name" value="HATPase_c"/>
    <property type="match status" value="1"/>
</dbReference>
<dbReference type="PROSITE" id="PS01124">
    <property type="entry name" value="HTH_ARAC_FAMILY_2"/>
    <property type="match status" value="1"/>
</dbReference>
<keyword evidence="6" id="KW-0804">Transcription</keyword>
<evidence type="ECO:0000259" key="9">
    <source>
        <dbReference type="PROSITE" id="PS01124"/>
    </source>
</evidence>
<dbReference type="PROSITE" id="PS00041">
    <property type="entry name" value="HTH_ARAC_FAMILY_1"/>
    <property type="match status" value="1"/>
</dbReference>
<dbReference type="InterPro" id="IPR003661">
    <property type="entry name" value="HisK_dim/P_dom"/>
</dbReference>
<evidence type="ECO:0000256" key="4">
    <source>
        <dbReference type="ARBA" id="ARBA00023015"/>
    </source>
</evidence>
<dbReference type="SMART" id="SM00342">
    <property type="entry name" value="HTH_ARAC"/>
    <property type="match status" value="1"/>
</dbReference>
<keyword evidence="5" id="KW-0238">DNA-binding</keyword>
<keyword evidence="8" id="KW-0812">Transmembrane</keyword>
<dbReference type="InterPro" id="IPR011123">
    <property type="entry name" value="Y_Y_Y"/>
</dbReference>
<dbReference type="Gene3D" id="2.130.10.10">
    <property type="entry name" value="YVTN repeat-like/Quinoprotein amine dehydrogenase"/>
    <property type="match status" value="2"/>
</dbReference>
<dbReference type="Gene3D" id="3.40.50.2300">
    <property type="match status" value="1"/>
</dbReference>
<dbReference type="EMBL" id="JACSPQ010000017">
    <property type="protein sequence ID" value="MBD8002919.1"/>
    <property type="molecule type" value="Genomic_DNA"/>
</dbReference>
<dbReference type="Pfam" id="PF00072">
    <property type="entry name" value="Response_reg"/>
    <property type="match status" value="1"/>
</dbReference>
<dbReference type="Pfam" id="PF07494">
    <property type="entry name" value="Reg_prop"/>
    <property type="match status" value="3"/>
</dbReference>
<comment type="catalytic activity">
    <reaction evidence="1">
        <text>ATP + protein L-histidine = ADP + protein N-phospho-L-histidine.</text>
        <dbReference type="EC" id="2.7.13.3"/>
    </reaction>
</comment>
<dbReference type="PRINTS" id="PR00344">
    <property type="entry name" value="BCTRLSENSOR"/>
</dbReference>
<keyword evidence="8" id="KW-1133">Transmembrane helix</keyword>
<evidence type="ECO:0000256" key="5">
    <source>
        <dbReference type="ARBA" id="ARBA00023125"/>
    </source>
</evidence>
<dbReference type="InterPro" id="IPR001789">
    <property type="entry name" value="Sig_transdc_resp-reg_receiver"/>
</dbReference>
<dbReference type="InterPro" id="IPR018062">
    <property type="entry name" value="HTH_AraC-typ_CS"/>
</dbReference>
<dbReference type="SUPFAM" id="SSF46689">
    <property type="entry name" value="Homeodomain-like"/>
    <property type="match status" value="2"/>
</dbReference>
<dbReference type="EC" id="2.7.13.3" evidence="2"/>
<evidence type="ECO:0000313" key="12">
    <source>
        <dbReference type="EMBL" id="MBD8002919.1"/>
    </source>
</evidence>
<feature type="modified residue" description="4-aspartylphosphate" evidence="7">
    <location>
        <position position="1105"/>
    </location>
</feature>
<dbReference type="InterPro" id="IPR011047">
    <property type="entry name" value="Quinoprotein_ADH-like_sf"/>
</dbReference>
<name>A0ABR8VDR1_9BACT</name>
<evidence type="ECO:0000256" key="3">
    <source>
        <dbReference type="ARBA" id="ARBA00022553"/>
    </source>
</evidence>
<evidence type="ECO:0000256" key="7">
    <source>
        <dbReference type="PROSITE-ProRule" id="PRU00169"/>
    </source>
</evidence>
<dbReference type="InterPro" id="IPR018060">
    <property type="entry name" value="HTH_AraC"/>
</dbReference>
<protein>
    <recommendedName>
        <fullName evidence="2">histidine kinase</fullName>
        <ecNumber evidence="2">2.7.13.3</ecNumber>
    </recommendedName>
</protein>
<feature type="transmembrane region" description="Helical" evidence="8">
    <location>
        <begin position="750"/>
        <end position="773"/>
    </location>
</feature>
<sequence length="1311" mass="150190">MFSTYTVEDGLSHNTVLCALQDSYGFIWLGTSNGLNCFDGRKNIIYRSSSQDENRSLGNNFVRSLYEDSQKRIWVGTDCGIYIYERNRDAFVLFDVTTEFGVFISSEVSRIVQLADGMIGIATLGQGLFFYDPQKNVLTQNNMYSSFVWDICVGQKGEIYCSSLQDDILCFDRHGAYQRTYHLSSSDVDWNKSNHKANCIQLVDSTLWIGTNSKSLFSINVGTGETNHYEIGADQFRIIQCLKPWRQKKLLVGTDNGLYSFDRMTKTLVPIDNSVGDSSGNDRSINALMEDAENGIWVLTNMQGVSYLSARAKPFRRFVLPESGVVNTFCEDESNGNIWIGTRNGLYRYDKATRKVDKYPLEEDGKSPYDIRALFLDKGKLWIGTFANGLKILDLSTRRVKSYNHSYTTPNTICSDDVQTIYGCRNGRIYVGTSWGLCYYNPEEDNFHTETTIGVMISITDILEDGHNNIWISTANSGVFLCNQTDNYWRHYEHKRNDKKSISHNSVITLFEDSNGVMWFGTNGNGLCYFDERQRCFVDLSENNSWVSSQVIYSIEQDQSGAFWLSTNVGIVKLNPMSSEKYQRFTESDGLLSNPFRERASFKAEDGTIYLGGMNGFNAFRPSFFPSNAYVPPVYITDITLMRVDKREDVRKLLHLDKPFYQAKEVKIPYTYNSFTVYFAALSYQDPRKNHYSYKLEGVDKEWFNDLENNYVSYNNLAPGKYHLLVRGSNNDLKWNNDVADLWIIVTPPWWLSGWAYLVYCLLAVCFLAYALWRRDRHLKNKYRKRMENYQIEKEKELYKSKINFFINLVHEIRTPLSLIKLPLESLLVTDRSKEDSKYLSVIDKNVNYLLGVTNELLDFQKMEAGVVRLHLKNCDIVELLQDIYNQFIGSAELKSLVLTLDVPETSRIEAVIDADKVSKIVVNLVSNAMKYAHTRIDIRLKQLNEQFDIRVEDDGDGIPFDEKEKVFQAFYQVDNPKAMLGTGIGLAYSRSLAENCGGSLRAEDNSYGGASFILTLPLHARESDIEEQIIVSDMDEKVESPVKTEEDDPLLQQKYTVLLVEDNVELLDMEYTRLAKWFKVVKATNGLQALKVLETTAVDVVVSDVMMPKMNGLELCNKIKSDIDYSHIPVILLTAKTLPESKAEGFRYGADAYVEKPFTIVQLKMQIRNILKLRMVFHQRMQELNSHNLPEGQEEISITPRDREFLTKMQQAIEAQLADENFSIDILAADMNMSRSNFYRKLKALTGMSPNDYLKLCRLNRAAVLLKEGCRITEVCEQTGFSSSSYFAKCFRAQFGVLPKDYVTHLSQEK</sequence>
<dbReference type="Pfam" id="PF12833">
    <property type="entry name" value="HTH_18"/>
    <property type="match status" value="1"/>
</dbReference>
<dbReference type="InterPro" id="IPR011110">
    <property type="entry name" value="Reg_prop"/>
</dbReference>
<dbReference type="InterPro" id="IPR011006">
    <property type="entry name" value="CheY-like_superfamily"/>
</dbReference>
<dbReference type="SMART" id="SM00388">
    <property type="entry name" value="HisKA"/>
    <property type="match status" value="1"/>
</dbReference>
<keyword evidence="13" id="KW-1185">Reference proteome</keyword>
<dbReference type="Proteomes" id="UP000616346">
    <property type="component" value="Unassembled WGS sequence"/>
</dbReference>
<dbReference type="Gene3D" id="1.10.287.130">
    <property type="match status" value="1"/>
</dbReference>
<gene>
    <name evidence="12" type="ORF">H9626_11980</name>
</gene>
<dbReference type="CDD" id="cd00075">
    <property type="entry name" value="HATPase"/>
    <property type="match status" value="1"/>
</dbReference>
<evidence type="ECO:0000259" key="11">
    <source>
        <dbReference type="PROSITE" id="PS50110"/>
    </source>
</evidence>
<evidence type="ECO:0000256" key="6">
    <source>
        <dbReference type="ARBA" id="ARBA00023163"/>
    </source>
</evidence>
<evidence type="ECO:0000256" key="1">
    <source>
        <dbReference type="ARBA" id="ARBA00000085"/>
    </source>
</evidence>
<dbReference type="PROSITE" id="PS50109">
    <property type="entry name" value="HIS_KIN"/>
    <property type="match status" value="1"/>
</dbReference>
<dbReference type="SUPFAM" id="SSF47384">
    <property type="entry name" value="Homodimeric domain of signal transducing histidine kinase"/>
    <property type="match status" value="1"/>
</dbReference>
<keyword evidence="3 7" id="KW-0597">Phosphoprotein</keyword>
<dbReference type="Pfam" id="PF07495">
    <property type="entry name" value="Y_Y_Y"/>
    <property type="match status" value="1"/>
</dbReference>
<dbReference type="InterPro" id="IPR013783">
    <property type="entry name" value="Ig-like_fold"/>
</dbReference>
<dbReference type="PANTHER" id="PTHR43547:SF2">
    <property type="entry name" value="HYBRID SIGNAL TRANSDUCTION HISTIDINE KINASE C"/>
    <property type="match status" value="1"/>
</dbReference>
<evidence type="ECO:0000313" key="13">
    <source>
        <dbReference type="Proteomes" id="UP000616346"/>
    </source>
</evidence>
<dbReference type="InterPro" id="IPR015943">
    <property type="entry name" value="WD40/YVTN_repeat-like_dom_sf"/>
</dbReference>
<dbReference type="CDD" id="cd00082">
    <property type="entry name" value="HisKA"/>
    <property type="match status" value="1"/>
</dbReference>
<evidence type="ECO:0000256" key="2">
    <source>
        <dbReference type="ARBA" id="ARBA00012438"/>
    </source>
</evidence>
<accession>A0ABR8VDR1</accession>
<dbReference type="Pfam" id="PF00512">
    <property type="entry name" value="HisKA"/>
    <property type="match status" value="1"/>
</dbReference>
<dbReference type="Gene3D" id="3.30.565.10">
    <property type="entry name" value="Histidine kinase-like ATPase, C-terminal domain"/>
    <property type="match status" value="1"/>
</dbReference>
<reference evidence="12 13" key="1">
    <citation type="submission" date="2020-08" db="EMBL/GenBank/DDBJ databases">
        <title>A Genomic Blueprint of the Chicken Gut Microbiome.</title>
        <authorList>
            <person name="Gilroy R."/>
            <person name="Ravi A."/>
            <person name="Getino M."/>
            <person name="Pursley I."/>
            <person name="Horton D.L."/>
            <person name="Alikhan N.-F."/>
            <person name="Baker D."/>
            <person name="Gharbi K."/>
            <person name="Hall N."/>
            <person name="Watson M."/>
            <person name="Adriaenssens E.M."/>
            <person name="Foster-Nyarko E."/>
            <person name="Jarju S."/>
            <person name="Secka A."/>
            <person name="Antonio M."/>
            <person name="Oren A."/>
            <person name="Chaudhuri R."/>
            <person name="La Ragione R.M."/>
            <person name="Hildebrand F."/>
            <person name="Pallen M.J."/>
        </authorList>
    </citation>
    <scope>NUCLEOTIDE SEQUENCE [LARGE SCALE GENOMIC DNA]</scope>
    <source>
        <strain evidence="12 13">Sa1YUN3</strain>
    </source>
</reference>
<feature type="domain" description="Histidine kinase" evidence="10">
    <location>
        <begin position="808"/>
        <end position="1021"/>
    </location>
</feature>
<dbReference type="InterPro" id="IPR036097">
    <property type="entry name" value="HisK_dim/P_sf"/>
</dbReference>
<evidence type="ECO:0000256" key="8">
    <source>
        <dbReference type="SAM" id="Phobius"/>
    </source>
</evidence>
<dbReference type="Gene3D" id="2.60.40.10">
    <property type="entry name" value="Immunoglobulins"/>
    <property type="match status" value="1"/>
</dbReference>